<dbReference type="CDD" id="cd00268">
    <property type="entry name" value="DEADc"/>
    <property type="match status" value="1"/>
</dbReference>
<dbReference type="SMART" id="SM00490">
    <property type="entry name" value="HELICc"/>
    <property type="match status" value="1"/>
</dbReference>
<dbReference type="EMBL" id="UOFJ01000026">
    <property type="protein sequence ID" value="VAW61154.1"/>
    <property type="molecule type" value="Genomic_DNA"/>
</dbReference>
<dbReference type="GO" id="GO:0003724">
    <property type="term" value="F:RNA helicase activity"/>
    <property type="evidence" value="ECO:0007669"/>
    <property type="project" value="InterPro"/>
</dbReference>
<gene>
    <name evidence="10" type="ORF">MNBD_GAMMA10-38</name>
</gene>
<dbReference type="InterPro" id="IPR000629">
    <property type="entry name" value="RNA-helicase_DEAD-box_CS"/>
</dbReference>
<evidence type="ECO:0000259" key="7">
    <source>
        <dbReference type="PROSITE" id="PS51192"/>
    </source>
</evidence>
<feature type="compositionally biased region" description="Basic residues" evidence="6">
    <location>
        <begin position="391"/>
        <end position="405"/>
    </location>
</feature>
<evidence type="ECO:0000256" key="4">
    <source>
        <dbReference type="ARBA" id="ARBA00022806"/>
    </source>
</evidence>
<dbReference type="InterPro" id="IPR001650">
    <property type="entry name" value="Helicase_C-like"/>
</dbReference>
<dbReference type="PANTHER" id="PTHR47959:SF13">
    <property type="entry name" value="ATP-DEPENDENT RNA HELICASE RHLE"/>
    <property type="match status" value="1"/>
</dbReference>
<dbReference type="GO" id="GO:0003676">
    <property type="term" value="F:nucleic acid binding"/>
    <property type="evidence" value="ECO:0007669"/>
    <property type="project" value="InterPro"/>
</dbReference>
<evidence type="ECO:0000313" key="10">
    <source>
        <dbReference type="EMBL" id="VAW61154.1"/>
    </source>
</evidence>
<keyword evidence="5" id="KW-0067">ATP-binding</keyword>
<dbReference type="GO" id="GO:0005829">
    <property type="term" value="C:cytosol"/>
    <property type="evidence" value="ECO:0007669"/>
    <property type="project" value="TreeGrafter"/>
</dbReference>
<name>A0A3B0XY33_9ZZZZ</name>
<feature type="domain" description="DEAD-box RNA helicase Q" evidence="9">
    <location>
        <begin position="5"/>
        <end position="33"/>
    </location>
</feature>
<dbReference type="CDD" id="cd18787">
    <property type="entry name" value="SF2_C_DEAD"/>
    <property type="match status" value="1"/>
</dbReference>
<reference evidence="10" key="1">
    <citation type="submission" date="2018-06" db="EMBL/GenBank/DDBJ databases">
        <authorList>
            <person name="Zhirakovskaya E."/>
        </authorList>
    </citation>
    <scope>NUCLEOTIDE SEQUENCE</scope>
</reference>
<evidence type="ECO:0000256" key="5">
    <source>
        <dbReference type="ARBA" id="ARBA00022840"/>
    </source>
</evidence>
<dbReference type="GO" id="GO:0016787">
    <property type="term" value="F:hydrolase activity"/>
    <property type="evidence" value="ECO:0007669"/>
    <property type="project" value="UniProtKB-KW"/>
</dbReference>
<proteinExistence type="predicted"/>
<dbReference type="Pfam" id="PF00271">
    <property type="entry name" value="Helicase_C"/>
    <property type="match status" value="1"/>
</dbReference>
<keyword evidence="4 10" id="KW-0347">Helicase</keyword>
<feature type="domain" description="Helicase ATP-binding" evidence="7">
    <location>
        <begin position="36"/>
        <end position="210"/>
    </location>
</feature>
<keyword evidence="3" id="KW-0378">Hydrolase</keyword>
<evidence type="ECO:0000256" key="1">
    <source>
        <dbReference type="ARBA" id="ARBA00022490"/>
    </source>
</evidence>
<dbReference type="Pfam" id="PF00270">
    <property type="entry name" value="DEAD"/>
    <property type="match status" value="1"/>
</dbReference>
<evidence type="ECO:0000259" key="8">
    <source>
        <dbReference type="PROSITE" id="PS51194"/>
    </source>
</evidence>
<dbReference type="GO" id="GO:0005524">
    <property type="term" value="F:ATP binding"/>
    <property type="evidence" value="ECO:0007669"/>
    <property type="project" value="UniProtKB-KW"/>
</dbReference>
<dbReference type="SUPFAM" id="SSF52540">
    <property type="entry name" value="P-loop containing nucleoside triphosphate hydrolases"/>
    <property type="match status" value="1"/>
</dbReference>
<dbReference type="PROSITE" id="PS51195">
    <property type="entry name" value="Q_MOTIF"/>
    <property type="match status" value="1"/>
</dbReference>
<dbReference type="FunFam" id="3.40.50.300:FF:000468">
    <property type="entry name" value="ATP-dependent RNA helicase RhlE"/>
    <property type="match status" value="1"/>
</dbReference>
<dbReference type="PROSITE" id="PS00039">
    <property type="entry name" value="DEAD_ATP_HELICASE"/>
    <property type="match status" value="1"/>
</dbReference>
<accession>A0A3B0XY33</accession>
<dbReference type="SMART" id="SM00487">
    <property type="entry name" value="DEXDc"/>
    <property type="match status" value="1"/>
</dbReference>
<dbReference type="InterPro" id="IPR027417">
    <property type="entry name" value="P-loop_NTPase"/>
</dbReference>
<organism evidence="10">
    <name type="scientific">hydrothermal vent metagenome</name>
    <dbReference type="NCBI Taxonomy" id="652676"/>
    <lineage>
        <taxon>unclassified sequences</taxon>
        <taxon>metagenomes</taxon>
        <taxon>ecological metagenomes</taxon>
    </lineage>
</organism>
<dbReference type="InterPro" id="IPR050079">
    <property type="entry name" value="DEAD_box_RNA_helicase"/>
</dbReference>
<dbReference type="PROSITE" id="PS51192">
    <property type="entry name" value="HELICASE_ATP_BIND_1"/>
    <property type="match status" value="1"/>
</dbReference>
<dbReference type="AlphaFoldDB" id="A0A3B0XY33"/>
<dbReference type="PROSITE" id="PS51194">
    <property type="entry name" value="HELICASE_CTER"/>
    <property type="match status" value="1"/>
</dbReference>
<dbReference type="PANTHER" id="PTHR47959">
    <property type="entry name" value="ATP-DEPENDENT RNA HELICASE RHLE-RELATED"/>
    <property type="match status" value="1"/>
</dbReference>
<sequence>MAKGSGFASLGLSEPVLKSIAEQSWQQPSPVQLQAIPLILKGKDLLVAAQTGTGKSAAFALPLLEHLSGGRAASSNQVRALILTPTRELALQVAESVNVYGKYLSLRSAAVYGGVKINPQMMKMRKGVDILVATPGRLLDLYQHNAVKFNQLESFVLDEADRMLDMGFISDIRKIMDMLPRQRQNLLFSATFSEDIRKLAKSLLSKPIEISTAPPNTAVKSVKHWIAPVDKKRKPALLLYLIQQYNWQQVLVFTRTRQAASKLARYLEGEGIKVAEIHGNKTQSARLKSLARFKQGDVSMLVATDLAARGLDIEQLPVVVNFDLPDVARDYIHRIGRTGRAGLSGQAVSLVSADEFEKLSDIEHLLKKLLVRKLIDGFEPRHDVPESKLWRKEKKLKKAKVKKNNGSRLKTQTRHGEPGANKKSGIRKKNSRR</sequence>
<dbReference type="Gene3D" id="3.40.50.300">
    <property type="entry name" value="P-loop containing nucleotide triphosphate hydrolases"/>
    <property type="match status" value="2"/>
</dbReference>
<evidence type="ECO:0000256" key="6">
    <source>
        <dbReference type="SAM" id="MobiDB-lite"/>
    </source>
</evidence>
<evidence type="ECO:0000259" key="9">
    <source>
        <dbReference type="PROSITE" id="PS51195"/>
    </source>
</evidence>
<dbReference type="InterPro" id="IPR044742">
    <property type="entry name" value="DEAD/DEAH_RhlB"/>
</dbReference>
<keyword evidence="2" id="KW-0547">Nucleotide-binding</keyword>
<feature type="region of interest" description="Disordered" evidence="6">
    <location>
        <begin position="389"/>
        <end position="433"/>
    </location>
</feature>
<keyword evidence="1" id="KW-0963">Cytoplasm</keyword>
<dbReference type="FunFam" id="3.40.50.300:FF:000108">
    <property type="entry name" value="ATP-dependent RNA helicase RhlE"/>
    <property type="match status" value="1"/>
</dbReference>
<evidence type="ECO:0000256" key="2">
    <source>
        <dbReference type="ARBA" id="ARBA00022741"/>
    </source>
</evidence>
<dbReference type="InterPro" id="IPR011545">
    <property type="entry name" value="DEAD/DEAH_box_helicase_dom"/>
</dbReference>
<feature type="domain" description="Helicase C-terminal" evidence="8">
    <location>
        <begin position="240"/>
        <end position="386"/>
    </location>
</feature>
<evidence type="ECO:0000256" key="3">
    <source>
        <dbReference type="ARBA" id="ARBA00022801"/>
    </source>
</evidence>
<dbReference type="InterPro" id="IPR014014">
    <property type="entry name" value="RNA_helicase_DEAD_Q_motif"/>
</dbReference>
<feature type="compositionally biased region" description="Basic residues" evidence="6">
    <location>
        <begin position="424"/>
        <end position="433"/>
    </location>
</feature>
<protein>
    <submittedName>
        <fullName evidence="10">ATP-dependent RNA helicase RhlE</fullName>
    </submittedName>
</protein>
<dbReference type="InterPro" id="IPR014001">
    <property type="entry name" value="Helicase_ATP-bd"/>
</dbReference>